<dbReference type="GO" id="GO:0016020">
    <property type="term" value="C:membrane"/>
    <property type="evidence" value="ECO:0007669"/>
    <property type="project" value="UniProtKB-SubCell"/>
</dbReference>
<dbReference type="PANTHER" id="PTHR44157">
    <property type="entry name" value="DNAJ HOMOLOG SUBFAMILY C MEMBER 11"/>
    <property type="match status" value="1"/>
</dbReference>
<reference evidence="7" key="1">
    <citation type="submission" date="2017-01" db="EMBL/GenBank/DDBJ databases">
        <authorList>
            <person name="Wang Y."/>
            <person name="White M."/>
            <person name="Kvist S."/>
            <person name="Moncalvo J.-M."/>
        </authorList>
    </citation>
    <scope>NUCLEOTIDE SEQUENCE [LARGE SCALE GENOMIC DNA]</scope>
    <source>
        <strain evidence="7">COL-18-3</strain>
    </source>
</reference>
<dbReference type="EMBL" id="LSSK01000042">
    <property type="protein sequence ID" value="OMH85823.1"/>
    <property type="molecule type" value="Genomic_DNA"/>
</dbReference>
<comment type="caution">
    <text evidence="6">The sequence shown here is derived from an EMBL/GenBank/DDBJ whole genome shotgun (WGS) entry which is preliminary data.</text>
</comment>
<dbReference type="InterPro" id="IPR052243">
    <property type="entry name" value="Mito_inner_membrane_organizer"/>
</dbReference>
<evidence type="ECO:0000313" key="6">
    <source>
        <dbReference type="EMBL" id="OMH85823.1"/>
    </source>
</evidence>
<evidence type="ECO:0000259" key="5">
    <source>
        <dbReference type="PROSITE" id="PS50076"/>
    </source>
</evidence>
<dbReference type="GO" id="GO:0005739">
    <property type="term" value="C:mitochondrion"/>
    <property type="evidence" value="ECO:0007669"/>
    <property type="project" value="GOC"/>
</dbReference>
<feature type="domain" description="J" evidence="5">
    <location>
        <begin position="8"/>
        <end position="76"/>
    </location>
</feature>
<dbReference type="CDD" id="cd06257">
    <property type="entry name" value="DnaJ"/>
    <property type="match status" value="1"/>
</dbReference>
<gene>
    <name evidence="6" type="ORF">AX774_g631</name>
</gene>
<dbReference type="Proteomes" id="UP000188320">
    <property type="component" value="Unassembled WGS sequence"/>
</dbReference>
<dbReference type="PANTHER" id="PTHR44157:SF1">
    <property type="entry name" value="DNAJ HOMOLOG SUBFAMILY C MEMBER 11"/>
    <property type="match status" value="1"/>
</dbReference>
<dbReference type="Pfam" id="PF00226">
    <property type="entry name" value="DnaJ"/>
    <property type="match status" value="1"/>
</dbReference>
<name>A0A1R1PY05_ZANCU</name>
<dbReference type="InterPro" id="IPR018253">
    <property type="entry name" value="DnaJ_domain_CS"/>
</dbReference>
<keyword evidence="3" id="KW-0143">Chaperone</keyword>
<proteinExistence type="predicted"/>
<dbReference type="InterPro" id="IPR036869">
    <property type="entry name" value="J_dom_sf"/>
</dbReference>
<sequence>MAERDEKNYYSLLNVTKEATDEEIREAYHKLSRLYHPDRHSSTEARQWSSMVFHEIQTAYETLTDPVSRAAYDVLGSKGLVSSTEVGSKIKTRAEFLKEYEIKAALEQEKKLANLVGTKSEFVMEIDTRLVTSNAIHEELQRRGLKVSKENTLMDKIIRTKFVAKHSFSIPVYEKLKLNFYGSAAELSGRKGIGKLNVGLQYADAPGRSTEVALGMLGRSELHDYKALSIKRNVQIDTESFYNIQANFQSLQLATPPVVSATLGRVVFGTVTGYIGVNTGNQYNIGPYWEFSPARYKQNSSKKGTSKARSRASLDNETVSSGPAREFHSFTLGLAGINVKDVHIQTSAVFSIPQQQLSVNATHQFDPTYSITAGLFYVVAGNQIPLKLHDARQNQIVDQRIYRHNMMTHNSTQAVVMNLGVEMSVNEFTTLGYAVHFGLNQGTSLVFKYSRLGQQVKIPILLSPTFELELVANSVVYPVLLSFLYNLLVVRPSKVAKLKEKMEEYVNFRLQKYQLSKLEHEKTIKYLNSISLKKLEYEKSVNGLIITLAKFGDLESESNTIDVTTILMAYVSNSRLAILSSNNKDGIQDIVGFYNPINNLSGNETSNDDQETTIYDNITKNAIKSWFLNKFMYPKDLISGAYSQPELLVEYTFNSNAHRVVLKNHADIILPLKAHLIS</sequence>
<evidence type="ECO:0000313" key="7">
    <source>
        <dbReference type="Proteomes" id="UP000188320"/>
    </source>
</evidence>
<feature type="region of interest" description="Disordered" evidence="4">
    <location>
        <begin position="299"/>
        <end position="321"/>
    </location>
</feature>
<evidence type="ECO:0000256" key="4">
    <source>
        <dbReference type="SAM" id="MobiDB-lite"/>
    </source>
</evidence>
<dbReference type="InterPro" id="IPR024586">
    <property type="entry name" value="DnaJ-like_C11_C"/>
</dbReference>
<evidence type="ECO:0000256" key="3">
    <source>
        <dbReference type="ARBA" id="ARBA00023186"/>
    </source>
</evidence>
<dbReference type="Pfam" id="PF11875">
    <property type="entry name" value="DnaJ-like_C11_C"/>
    <property type="match status" value="1"/>
</dbReference>
<dbReference type="PROSITE" id="PS50076">
    <property type="entry name" value="DNAJ_2"/>
    <property type="match status" value="1"/>
</dbReference>
<dbReference type="GO" id="GO:0042407">
    <property type="term" value="P:cristae formation"/>
    <property type="evidence" value="ECO:0007669"/>
    <property type="project" value="TreeGrafter"/>
</dbReference>
<dbReference type="OrthoDB" id="10250354at2759"/>
<dbReference type="InterPro" id="IPR001623">
    <property type="entry name" value="DnaJ_domain"/>
</dbReference>
<comment type="subcellular location">
    <subcellularLocation>
        <location evidence="1">Membrane</location>
    </subcellularLocation>
</comment>
<accession>A0A1R1PY05</accession>
<dbReference type="Gene3D" id="1.10.287.110">
    <property type="entry name" value="DnaJ domain"/>
    <property type="match status" value="1"/>
</dbReference>
<keyword evidence="2" id="KW-0472">Membrane</keyword>
<dbReference type="SMART" id="SM00271">
    <property type="entry name" value="DnaJ"/>
    <property type="match status" value="1"/>
</dbReference>
<keyword evidence="7" id="KW-1185">Reference proteome</keyword>
<dbReference type="Pfam" id="PF22774">
    <property type="entry name" value="DNAJC11_beta-barrel"/>
    <property type="match status" value="1"/>
</dbReference>
<evidence type="ECO:0000256" key="1">
    <source>
        <dbReference type="ARBA" id="ARBA00004370"/>
    </source>
</evidence>
<dbReference type="PRINTS" id="PR00625">
    <property type="entry name" value="JDOMAIN"/>
</dbReference>
<evidence type="ECO:0000256" key="2">
    <source>
        <dbReference type="ARBA" id="ARBA00023136"/>
    </source>
</evidence>
<dbReference type="PROSITE" id="PS00636">
    <property type="entry name" value="DNAJ_1"/>
    <property type="match status" value="1"/>
</dbReference>
<organism evidence="6 7">
    <name type="scientific">Zancudomyces culisetae</name>
    <name type="common">Gut fungus</name>
    <name type="synonym">Smittium culisetae</name>
    <dbReference type="NCBI Taxonomy" id="1213189"/>
    <lineage>
        <taxon>Eukaryota</taxon>
        <taxon>Fungi</taxon>
        <taxon>Fungi incertae sedis</taxon>
        <taxon>Zoopagomycota</taxon>
        <taxon>Kickxellomycotina</taxon>
        <taxon>Harpellomycetes</taxon>
        <taxon>Harpellales</taxon>
        <taxon>Legeriomycetaceae</taxon>
        <taxon>Zancudomyces</taxon>
    </lineage>
</organism>
<dbReference type="InterPro" id="IPR055225">
    <property type="entry name" value="DNAJC11-like_beta-barrel"/>
</dbReference>
<dbReference type="AlphaFoldDB" id="A0A1R1PY05"/>
<protein>
    <submittedName>
        <fullName evidence="6">Putative J domain-containing protein</fullName>
    </submittedName>
</protein>
<dbReference type="SUPFAM" id="SSF46565">
    <property type="entry name" value="Chaperone J-domain"/>
    <property type="match status" value="1"/>
</dbReference>